<keyword evidence="3" id="KW-0547">Nucleotide-binding</keyword>
<evidence type="ECO:0000256" key="1">
    <source>
        <dbReference type="ARBA" id="ARBA00005417"/>
    </source>
</evidence>
<dbReference type="PANTHER" id="PTHR42798">
    <property type="entry name" value="LIPOPROTEIN-RELEASING SYSTEM ATP-BINDING PROTEIN LOLD"/>
    <property type="match status" value="1"/>
</dbReference>
<reference evidence="7" key="1">
    <citation type="submission" date="2015-08" db="EMBL/GenBank/DDBJ databases">
        <title>Genome sequence of the strict anaerobe Clostridium homopropionicum LuHBu1 (DSM 5847T).</title>
        <authorList>
            <person name="Poehlein A."/>
            <person name="Beck M."/>
            <person name="Schiel-Bengelsdorf B."/>
            <person name="Bengelsdorf F.R."/>
            <person name="Daniel R."/>
            <person name="Duerre P."/>
        </authorList>
    </citation>
    <scope>NUCLEOTIDE SEQUENCE [LARGE SCALE GENOMIC DNA]</scope>
    <source>
        <strain evidence="7">DSM 5847</strain>
    </source>
</reference>
<proteinExistence type="inferred from homology"/>
<evidence type="ECO:0000256" key="2">
    <source>
        <dbReference type="ARBA" id="ARBA00022448"/>
    </source>
</evidence>
<dbReference type="GO" id="GO:0005524">
    <property type="term" value="F:ATP binding"/>
    <property type="evidence" value="ECO:0007669"/>
    <property type="project" value="UniProtKB-KW"/>
</dbReference>
<comment type="caution">
    <text evidence="6">The sequence shown here is derived from an EMBL/GenBank/DDBJ whole genome shotgun (WGS) entry which is preliminary data.</text>
</comment>
<evidence type="ECO:0000313" key="7">
    <source>
        <dbReference type="Proteomes" id="UP000037043"/>
    </source>
</evidence>
<dbReference type="SMART" id="SM00382">
    <property type="entry name" value="AAA"/>
    <property type="match status" value="1"/>
</dbReference>
<dbReference type="InterPro" id="IPR003593">
    <property type="entry name" value="AAA+_ATPase"/>
</dbReference>
<dbReference type="GO" id="GO:0098796">
    <property type="term" value="C:membrane protein complex"/>
    <property type="evidence" value="ECO:0007669"/>
    <property type="project" value="UniProtKB-ARBA"/>
</dbReference>
<dbReference type="Proteomes" id="UP000037043">
    <property type="component" value="Unassembled WGS sequence"/>
</dbReference>
<accession>A0A0L6Z6F5</accession>
<gene>
    <name evidence="6" type="ORF">CLHOM_34540</name>
</gene>
<dbReference type="AlphaFoldDB" id="A0A0L6Z6F5"/>
<keyword evidence="4 6" id="KW-0067">ATP-binding</keyword>
<name>A0A0L6Z6F5_9CLOT</name>
<dbReference type="RefSeq" id="WP_139205591.1">
    <property type="nucleotide sequence ID" value="NZ_LHUR01000042.1"/>
</dbReference>
<feature type="domain" description="ABC transporter" evidence="5">
    <location>
        <begin position="5"/>
        <end position="232"/>
    </location>
</feature>
<dbReference type="EMBL" id="LHUR01000042">
    <property type="protein sequence ID" value="KOA18552.1"/>
    <property type="molecule type" value="Genomic_DNA"/>
</dbReference>
<dbReference type="InterPro" id="IPR017871">
    <property type="entry name" value="ABC_transporter-like_CS"/>
</dbReference>
<dbReference type="PANTHER" id="PTHR42798:SF2">
    <property type="entry name" value="ABC TRANSPORTER ATP-BINDING PROTEIN MG467-RELATED"/>
    <property type="match status" value="1"/>
</dbReference>
<dbReference type="CDD" id="cd03255">
    <property type="entry name" value="ABC_MJ0796_LolCDE_FtsE"/>
    <property type="match status" value="1"/>
</dbReference>
<dbReference type="Gene3D" id="3.40.50.300">
    <property type="entry name" value="P-loop containing nucleotide triphosphate hydrolases"/>
    <property type="match status" value="1"/>
</dbReference>
<keyword evidence="7" id="KW-1185">Reference proteome</keyword>
<organism evidence="6 7">
    <name type="scientific">Clostridium homopropionicum DSM 5847</name>
    <dbReference type="NCBI Taxonomy" id="1121318"/>
    <lineage>
        <taxon>Bacteria</taxon>
        <taxon>Bacillati</taxon>
        <taxon>Bacillota</taxon>
        <taxon>Clostridia</taxon>
        <taxon>Eubacteriales</taxon>
        <taxon>Clostridiaceae</taxon>
        <taxon>Clostridium</taxon>
    </lineage>
</organism>
<dbReference type="SUPFAM" id="SSF52540">
    <property type="entry name" value="P-loop containing nucleoside triphosphate hydrolases"/>
    <property type="match status" value="1"/>
</dbReference>
<keyword evidence="2" id="KW-0813">Transport</keyword>
<dbReference type="PROSITE" id="PS50893">
    <property type="entry name" value="ABC_TRANSPORTER_2"/>
    <property type="match status" value="1"/>
</dbReference>
<dbReference type="GO" id="GO:0016887">
    <property type="term" value="F:ATP hydrolysis activity"/>
    <property type="evidence" value="ECO:0007669"/>
    <property type="project" value="InterPro"/>
</dbReference>
<dbReference type="GO" id="GO:0022857">
    <property type="term" value="F:transmembrane transporter activity"/>
    <property type="evidence" value="ECO:0007669"/>
    <property type="project" value="UniProtKB-ARBA"/>
</dbReference>
<dbReference type="PATRIC" id="fig|1121318.3.peg.3452"/>
<dbReference type="InterPro" id="IPR027417">
    <property type="entry name" value="P-loop_NTPase"/>
</dbReference>
<sequence>MYKYIELIDVKKYYEMGEVEIKALDGVSLSVDKGEFVVIAGPSGAGKSTVLNILGGMDTSSDGKVIVDGNEISKYNSKQLTTYRRFDIGFVFQFYNLVQNLTAVENVELATQICKNPLNPRLVLEQVGLKERMDNFPAQLSGGEQQRVAIARALAKNPKLLLCDEPTGALDYNTGKAILKLLQDTCRNMGMTVIVITHNLAIAPMADKIIKVKNGRVESIEINENPIPVERIEW</sequence>
<dbReference type="InterPro" id="IPR017911">
    <property type="entry name" value="MacB-like_ATP-bd"/>
</dbReference>
<dbReference type="InterPro" id="IPR003439">
    <property type="entry name" value="ABC_transporter-like_ATP-bd"/>
</dbReference>
<dbReference type="Pfam" id="PF00005">
    <property type="entry name" value="ABC_tran"/>
    <property type="match status" value="1"/>
</dbReference>
<dbReference type="STRING" id="36844.SAMN04488501_10125"/>
<evidence type="ECO:0000259" key="5">
    <source>
        <dbReference type="PROSITE" id="PS50893"/>
    </source>
</evidence>
<dbReference type="PROSITE" id="PS00211">
    <property type="entry name" value="ABC_TRANSPORTER_1"/>
    <property type="match status" value="1"/>
</dbReference>
<evidence type="ECO:0000256" key="4">
    <source>
        <dbReference type="ARBA" id="ARBA00022840"/>
    </source>
</evidence>
<evidence type="ECO:0000313" key="6">
    <source>
        <dbReference type="EMBL" id="KOA18552.1"/>
    </source>
</evidence>
<dbReference type="FunFam" id="3.40.50.300:FF:000032">
    <property type="entry name" value="Export ABC transporter ATP-binding protein"/>
    <property type="match status" value="1"/>
</dbReference>
<comment type="similarity">
    <text evidence="1">Belongs to the ABC transporter superfamily.</text>
</comment>
<evidence type="ECO:0000256" key="3">
    <source>
        <dbReference type="ARBA" id="ARBA00022741"/>
    </source>
</evidence>
<protein>
    <submittedName>
        <fullName evidence="6">Putative ABC transporter ATP-binding protein</fullName>
    </submittedName>
</protein>